<dbReference type="OrthoDB" id="8119829at2759"/>
<name>A0A1B0DIK9_PHLPP</name>
<proteinExistence type="predicted"/>
<sequence>MEIISKVAIFCTIICGCLCIISGLPVIDLTGGSLAIPAEETIGNSEPIPQSELALSELVAEQNTTENGTIKDLYVIRAVVYEIGILTDVPENETNTATNETELINERVDLTFFNAHKNDTHIDLGEIPLPIQTNVSGQVLTGIAPVNVGAIDVDHPEDILETLPITGTIVNITKSESSMFVVNTQNVTFDELNTYLDEDDLTKIPVVSNVIPAIENLETSNNIPLSEALSGLL</sequence>
<dbReference type="RefSeq" id="XP_055708412.1">
    <property type="nucleotide sequence ID" value="XM_055852437.1"/>
</dbReference>
<keyword evidence="2" id="KW-1185">Reference proteome</keyword>
<dbReference type="GeneID" id="129804813"/>
<dbReference type="Proteomes" id="UP000092462">
    <property type="component" value="Unassembled WGS sequence"/>
</dbReference>
<dbReference type="VEuPathDB" id="VectorBase:PPAPM1_004615"/>
<accession>A0A1B0DIK9</accession>
<dbReference type="EnsemblMetazoa" id="PPAI007994-RA">
    <property type="protein sequence ID" value="PPAI007994-PA"/>
    <property type="gene ID" value="PPAI007994"/>
</dbReference>
<organism evidence="1 2">
    <name type="scientific">Phlebotomus papatasi</name>
    <name type="common">Sandfly</name>
    <dbReference type="NCBI Taxonomy" id="29031"/>
    <lineage>
        <taxon>Eukaryota</taxon>
        <taxon>Metazoa</taxon>
        <taxon>Ecdysozoa</taxon>
        <taxon>Arthropoda</taxon>
        <taxon>Hexapoda</taxon>
        <taxon>Insecta</taxon>
        <taxon>Pterygota</taxon>
        <taxon>Neoptera</taxon>
        <taxon>Endopterygota</taxon>
        <taxon>Diptera</taxon>
        <taxon>Nematocera</taxon>
        <taxon>Psychodoidea</taxon>
        <taxon>Psychodidae</taxon>
        <taxon>Phlebotomus</taxon>
        <taxon>Phlebotomus</taxon>
    </lineage>
</organism>
<protein>
    <submittedName>
        <fullName evidence="1">Uncharacterized protein</fullName>
    </submittedName>
</protein>
<evidence type="ECO:0000313" key="1">
    <source>
        <dbReference type="EnsemblMetazoa" id="PPAI007994-PA"/>
    </source>
</evidence>
<dbReference type="EMBL" id="AJVK01062718">
    <property type="status" value="NOT_ANNOTATED_CDS"/>
    <property type="molecule type" value="Genomic_DNA"/>
</dbReference>
<evidence type="ECO:0000313" key="2">
    <source>
        <dbReference type="Proteomes" id="UP000092462"/>
    </source>
</evidence>
<dbReference type="KEGG" id="ppap:129804813"/>
<dbReference type="VEuPathDB" id="VectorBase:PPAI007994"/>
<dbReference type="PROSITE" id="PS51257">
    <property type="entry name" value="PROKAR_LIPOPROTEIN"/>
    <property type="match status" value="1"/>
</dbReference>
<dbReference type="AlphaFoldDB" id="A0A1B0DIK9"/>
<reference evidence="1" key="1">
    <citation type="submission" date="2022-08" db="UniProtKB">
        <authorList>
            <consortium name="EnsemblMetazoa"/>
        </authorList>
    </citation>
    <scope>IDENTIFICATION</scope>
    <source>
        <strain evidence="1">Israel</strain>
    </source>
</reference>